<sequence>MANSIPFRDISLHIGDTLNITYKFKDGEKERQQLFKGILLKISGSTSENRMITVRKISKIGIGVERIIPLLSPSLVEVKVVKNSSYTKSKLYFVRSLTEAEVKRKLYSKK</sequence>
<dbReference type="Pfam" id="PF01245">
    <property type="entry name" value="Ribosomal_L19"/>
    <property type="match status" value="1"/>
</dbReference>
<dbReference type="GO" id="GO:0022625">
    <property type="term" value="C:cytosolic large ribosomal subunit"/>
    <property type="evidence" value="ECO:0007669"/>
    <property type="project" value="TreeGrafter"/>
</dbReference>
<evidence type="ECO:0000256" key="2">
    <source>
        <dbReference type="ARBA" id="ARBA00022980"/>
    </source>
</evidence>
<protein>
    <recommendedName>
        <fullName evidence="4">50S ribosomal protein L19</fullName>
    </recommendedName>
</protein>
<accession>A0A1F7L0J3</accession>
<dbReference type="InterPro" id="IPR038657">
    <property type="entry name" value="Ribosomal_bL19_sf"/>
</dbReference>
<keyword evidence="2" id="KW-0689">Ribosomal protein</keyword>
<dbReference type="Gene3D" id="2.30.30.790">
    <property type="match status" value="1"/>
</dbReference>
<keyword evidence="3 4" id="KW-0687">Ribonucleoprotein</keyword>
<evidence type="ECO:0000256" key="4">
    <source>
        <dbReference type="RuleBase" id="RU000559"/>
    </source>
</evidence>
<dbReference type="PANTHER" id="PTHR15680:SF9">
    <property type="entry name" value="LARGE RIBOSOMAL SUBUNIT PROTEIN BL19M"/>
    <property type="match status" value="1"/>
</dbReference>
<evidence type="ECO:0000256" key="1">
    <source>
        <dbReference type="ARBA" id="ARBA00005781"/>
    </source>
</evidence>
<dbReference type="PANTHER" id="PTHR15680">
    <property type="entry name" value="RIBOSOMAL PROTEIN L19"/>
    <property type="match status" value="1"/>
</dbReference>
<reference evidence="5 6" key="1">
    <citation type="journal article" date="2016" name="Nat. Commun.">
        <title>Thousands of microbial genomes shed light on interconnected biogeochemical processes in an aquifer system.</title>
        <authorList>
            <person name="Anantharaman K."/>
            <person name="Brown C.T."/>
            <person name="Hug L.A."/>
            <person name="Sharon I."/>
            <person name="Castelle C.J."/>
            <person name="Probst A.J."/>
            <person name="Thomas B.C."/>
            <person name="Singh A."/>
            <person name="Wilkins M.J."/>
            <person name="Karaoz U."/>
            <person name="Brodie E.L."/>
            <person name="Williams K.H."/>
            <person name="Hubbard S.S."/>
            <person name="Banfield J.F."/>
        </authorList>
    </citation>
    <scope>NUCLEOTIDE SEQUENCE [LARGE SCALE GENOMIC DNA]</scope>
</reference>
<organism evidence="5 6">
    <name type="scientific">Candidatus Roizmanbacteria bacterium RIFOXYD1_FULL_38_12</name>
    <dbReference type="NCBI Taxonomy" id="1802093"/>
    <lineage>
        <taxon>Bacteria</taxon>
        <taxon>Candidatus Roizmaniibacteriota</taxon>
    </lineage>
</organism>
<dbReference type="InterPro" id="IPR001857">
    <property type="entry name" value="Ribosomal_bL19"/>
</dbReference>
<comment type="caution">
    <text evidence="5">The sequence shown here is derived from an EMBL/GenBank/DDBJ whole genome shotgun (WGS) entry which is preliminary data.</text>
</comment>
<dbReference type="InterPro" id="IPR008991">
    <property type="entry name" value="Translation_prot_SH3-like_sf"/>
</dbReference>
<comment type="function">
    <text evidence="4">This protein is located at the 30S-50S ribosomal subunit interface and may play a role in the structure and function of the aminoacyl-tRNA binding site.</text>
</comment>
<dbReference type="SUPFAM" id="SSF50104">
    <property type="entry name" value="Translation proteins SH3-like domain"/>
    <property type="match status" value="1"/>
</dbReference>
<evidence type="ECO:0000313" key="6">
    <source>
        <dbReference type="Proteomes" id="UP000177050"/>
    </source>
</evidence>
<comment type="similarity">
    <text evidence="1 4">Belongs to the bacterial ribosomal protein bL19 family.</text>
</comment>
<dbReference type="Proteomes" id="UP000177050">
    <property type="component" value="Unassembled WGS sequence"/>
</dbReference>
<evidence type="ECO:0000256" key="3">
    <source>
        <dbReference type="ARBA" id="ARBA00023274"/>
    </source>
</evidence>
<name>A0A1F7L0J3_9BACT</name>
<evidence type="ECO:0000313" key="5">
    <source>
        <dbReference type="EMBL" id="OGK73586.1"/>
    </source>
</evidence>
<dbReference type="PRINTS" id="PR00061">
    <property type="entry name" value="RIBOSOMALL19"/>
</dbReference>
<dbReference type="EMBL" id="MGBR01000001">
    <property type="protein sequence ID" value="OGK73586.1"/>
    <property type="molecule type" value="Genomic_DNA"/>
</dbReference>
<dbReference type="GO" id="GO:0006412">
    <property type="term" value="P:translation"/>
    <property type="evidence" value="ECO:0007669"/>
    <property type="project" value="InterPro"/>
</dbReference>
<proteinExistence type="inferred from homology"/>
<gene>
    <name evidence="5" type="ORF">A3K52_02220</name>
</gene>
<dbReference type="AlphaFoldDB" id="A0A1F7L0J3"/>
<dbReference type="GO" id="GO:0003735">
    <property type="term" value="F:structural constituent of ribosome"/>
    <property type="evidence" value="ECO:0007669"/>
    <property type="project" value="InterPro"/>
</dbReference>